<organism evidence="1 2">
    <name type="scientific">Actinokineospora spheciospongiae</name>
    <dbReference type="NCBI Taxonomy" id="909613"/>
    <lineage>
        <taxon>Bacteria</taxon>
        <taxon>Bacillati</taxon>
        <taxon>Actinomycetota</taxon>
        <taxon>Actinomycetes</taxon>
        <taxon>Pseudonocardiales</taxon>
        <taxon>Pseudonocardiaceae</taxon>
        <taxon>Actinokineospora</taxon>
    </lineage>
</organism>
<protein>
    <submittedName>
        <fullName evidence="1">Uncharacterized protein</fullName>
    </submittedName>
</protein>
<evidence type="ECO:0000313" key="1">
    <source>
        <dbReference type="EMBL" id="EWC58947.1"/>
    </source>
</evidence>
<comment type="caution">
    <text evidence="1">The sequence shown here is derived from an EMBL/GenBank/DDBJ whole genome shotgun (WGS) entry which is preliminary data.</text>
</comment>
<proteinExistence type="predicted"/>
<dbReference type="AlphaFoldDB" id="W7IQA7"/>
<sequence>MTFRPALLPVHPRTSCGAVPARQFATLLTLLAFVVTMAALGHPPHVTAPAALALAAVAGRGPKTAASTTSP</sequence>
<gene>
    <name evidence="1" type="ORF">UO65_5743</name>
</gene>
<reference evidence="1 2" key="1">
    <citation type="journal article" date="2014" name="Genome Announc.">
        <title>Draft Genome Sequence of the Antitrypanosomally Active Sponge-Associated Bacterium Actinokineospora sp. Strain EG49.</title>
        <authorList>
            <person name="Harjes J."/>
            <person name="Ryu T."/>
            <person name="Abdelmohsen U.R."/>
            <person name="Moitinho-Silva L."/>
            <person name="Horn H."/>
            <person name="Ravasi T."/>
            <person name="Hentschel U."/>
        </authorList>
    </citation>
    <scope>NUCLEOTIDE SEQUENCE [LARGE SCALE GENOMIC DNA]</scope>
    <source>
        <strain evidence="1 2">EG49</strain>
    </source>
</reference>
<dbReference type="EMBL" id="AYXG01000224">
    <property type="protein sequence ID" value="EWC58947.1"/>
    <property type="molecule type" value="Genomic_DNA"/>
</dbReference>
<accession>W7IQA7</accession>
<name>W7IQA7_9PSEU</name>
<keyword evidence="2" id="KW-1185">Reference proteome</keyword>
<dbReference type="RefSeq" id="WP_035288488.1">
    <property type="nucleotide sequence ID" value="NZ_AYXG01000224.1"/>
</dbReference>
<evidence type="ECO:0000313" key="2">
    <source>
        <dbReference type="Proteomes" id="UP000019277"/>
    </source>
</evidence>
<dbReference type="Proteomes" id="UP000019277">
    <property type="component" value="Unassembled WGS sequence"/>
</dbReference>